<gene>
    <name evidence="1" type="ORF">EZS28_036215</name>
</gene>
<name>A0A5J4UCL3_9EUKA</name>
<reference evidence="1 2" key="1">
    <citation type="submission" date="2019-03" db="EMBL/GenBank/DDBJ databases">
        <title>Single cell metagenomics reveals metabolic interactions within the superorganism composed of flagellate Streblomastix strix and complex community of Bacteroidetes bacteria on its surface.</title>
        <authorList>
            <person name="Treitli S.C."/>
            <person name="Kolisko M."/>
            <person name="Husnik F."/>
            <person name="Keeling P."/>
            <person name="Hampl V."/>
        </authorList>
    </citation>
    <scope>NUCLEOTIDE SEQUENCE [LARGE SCALE GENOMIC DNA]</scope>
    <source>
        <strain evidence="1">ST1C</strain>
    </source>
</reference>
<proteinExistence type="predicted"/>
<accession>A0A5J4UCL3</accession>
<dbReference type="EMBL" id="SNRW01017529">
    <property type="protein sequence ID" value="KAA6368258.1"/>
    <property type="molecule type" value="Genomic_DNA"/>
</dbReference>
<comment type="caution">
    <text evidence="1">The sequence shown here is derived from an EMBL/GenBank/DDBJ whole genome shotgun (WGS) entry which is preliminary data.</text>
</comment>
<organism evidence="1 2">
    <name type="scientific">Streblomastix strix</name>
    <dbReference type="NCBI Taxonomy" id="222440"/>
    <lineage>
        <taxon>Eukaryota</taxon>
        <taxon>Metamonada</taxon>
        <taxon>Preaxostyla</taxon>
        <taxon>Oxymonadida</taxon>
        <taxon>Streblomastigidae</taxon>
        <taxon>Streblomastix</taxon>
    </lineage>
</organism>
<evidence type="ECO:0000313" key="1">
    <source>
        <dbReference type="EMBL" id="KAA6368258.1"/>
    </source>
</evidence>
<protein>
    <submittedName>
        <fullName evidence="1">Uncharacterized protein</fullName>
    </submittedName>
</protein>
<dbReference type="AlphaFoldDB" id="A0A5J4UCL3"/>
<sequence length="161" mass="18801">MGNNLEISALSLYKLGTHPNQEVYRLRLNVRNDSRYCLRQIQIYGDEQDFADLVNVEYGRVLSIAFCTAGGIGEEQDVEIKDVLNYISIFLKELHEGRIYYQPFFQPLPLLVRRTEEQIEEEGANEELEAQMENNGFYLNSIRNWANRAKANSLNHFIHRD</sequence>
<dbReference type="Proteomes" id="UP000324800">
    <property type="component" value="Unassembled WGS sequence"/>
</dbReference>
<evidence type="ECO:0000313" key="2">
    <source>
        <dbReference type="Proteomes" id="UP000324800"/>
    </source>
</evidence>